<dbReference type="Bgee" id="ENSAMXG00000029300">
    <property type="expression patterns" value="Expressed in mesonephros and 13 other cell types or tissues"/>
</dbReference>
<dbReference type="InParanoid" id="A0A3B1K710"/>
<sequence length="191" mass="21976">SEQKHGEITARRVGVPDLDERFADVKVTFNKQYEDYKQMEDRRKTLLHRYRCSPGDSLSKCLKKIKDEHTHHIQLQLKGYDFSLAVTPEDTVPDKLKRTQENVRELSQAAKAVVSVGTKLQELASWILKKEKTLIQQVTEAAPTHQEKQRLVGNLQENLREVSRAKEQSLQYRVEAEKLLNEADLLSGVTP</sequence>
<keyword evidence="3" id="KW-1185">Reference proteome</keyword>
<dbReference type="Ensembl" id="ENSAMXT00000055216.1">
    <property type="protein sequence ID" value="ENSAMXP00000050462.1"/>
    <property type="gene ID" value="ENSAMXG00000029300.1"/>
</dbReference>
<keyword evidence="1" id="KW-0175">Coiled coil</keyword>
<organism evidence="2 3">
    <name type="scientific">Astyanax mexicanus</name>
    <name type="common">Blind cave fish</name>
    <name type="synonym">Astyanax fasciatus mexicanus</name>
    <dbReference type="NCBI Taxonomy" id="7994"/>
    <lineage>
        <taxon>Eukaryota</taxon>
        <taxon>Metazoa</taxon>
        <taxon>Chordata</taxon>
        <taxon>Craniata</taxon>
        <taxon>Vertebrata</taxon>
        <taxon>Euteleostomi</taxon>
        <taxon>Actinopterygii</taxon>
        <taxon>Neopterygii</taxon>
        <taxon>Teleostei</taxon>
        <taxon>Ostariophysi</taxon>
        <taxon>Characiformes</taxon>
        <taxon>Characoidei</taxon>
        <taxon>Acestrorhamphidae</taxon>
        <taxon>Acestrorhamphinae</taxon>
        <taxon>Astyanax</taxon>
    </lineage>
</organism>
<name>A0A3B1K710_ASTMX</name>
<reference evidence="3" key="2">
    <citation type="journal article" date="2014" name="Nat. Commun.">
        <title>The cavefish genome reveals candidate genes for eye loss.</title>
        <authorList>
            <person name="McGaugh S.E."/>
            <person name="Gross J.B."/>
            <person name="Aken B."/>
            <person name="Blin M."/>
            <person name="Borowsky R."/>
            <person name="Chalopin D."/>
            <person name="Hinaux H."/>
            <person name="Jeffery W.R."/>
            <person name="Keene A."/>
            <person name="Ma L."/>
            <person name="Minx P."/>
            <person name="Murphy D."/>
            <person name="O'Quin K.E."/>
            <person name="Retaux S."/>
            <person name="Rohner N."/>
            <person name="Searle S.M."/>
            <person name="Stahl B.A."/>
            <person name="Tabin C."/>
            <person name="Volff J.N."/>
            <person name="Yoshizawa M."/>
            <person name="Warren W.C."/>
        </authorList>
    </citation>
    <scope>NUCLEOTIDE SEQUENCE [LARGE SCALE GENOMIC DNA]</scope>
    <source>
        <strain evidence="3">female</strain>
    </source>
</reference>
<reference evidence="2" key="3">
    <citation type="submission" date="2025-08" db="UniProtKB">
        <authorList>
            <consortium name="Ensembl"/>
        </authorList>
    </citation>
    <scope>IDENTIFICATION</scope>
</reference>
<evidence type="ECO:0000313" key="3">
    <source>
        <dbReference type="Proteomes" id="UP000018467"/>
    </source>
</evidence>
<proteinExistence type="predicted"/>
<dbReference type="FunCoup" id="A0A3B1K710">
    <property type="interactions" value="1"/>
</dbReference>
<accession>A0A3B1K710</accession>
<dbReference type="AlphaFoldDB" id="A0A3B1K710"/>
<dbReference type="Proteomes" id="UP000018467">
    <property type="component" value="Unassembled WGS sequence"/>
</dbReference>
<protein>
    <submittedName>
        <fullName evidence="2">Si:ch73-345f18.3</fullName>
    </submittedName>
</protein>
<feature type="coiled-coil region" evidence="1">
    <location>
        <begin position="145"/>
        <end position="182"/>
    </location>
</feature>
<dbReference type="STRING" id="7994.ENSAMXP00000050462"/>
<reference evidence="2" key="4">
    <citation type="submission" date="2025-09" db="UniProtKB">
        <authorList>
            <consortium name="Ensembl"/>
        </authorList>
    </citation>
    <scope>IDENTIFICATION</scope>
</reference>
<evidence type="ECO:0000256" key="1">
    <source>
        <dbReference type="SAM" id="Coils"/>
    </source>
</evidence>
<dbReference type="GeneTree" id="ENSGT00800000125328"/>
<reference evidence="3" key="1">
    <citation type="submission" date="2013-03" db="EMBL/GenBank/DDBJ databases">
        <authorList>
            <person name="Jeffery W."/>
            <person name="Warren W."/>
            <person name="Wilson R.K."/>
        </authorList>
    </citation>
    <scope>NUCLEOTIDE SEQUENCE</scope>
    <source>
        <strain evidence="3">female</strain>
    </source>
</reference>
<evidence type="ECO:0000313" key="2">
    <source>
        <dbReference type="Ensembl" id="ENSAMXP00000050462.1"/>
    </source>
</evidence>